<dbReference type="GO" id="GO:0008939">
    <property type="term" value="F:nicotinate-nucleotide-dimethylbenzimidazole phosphoribosyltransferase activity"/>
    <property type="evidence" value="ECO:0007669"/>
    <property type="project" value="InterPro"/>
</dbReference>
<dbReference type="Pfam" id="PF02277">
    <property type="entry name" value="DBI_PRT"/>
    <property type="match status" value="1"/>
</dbReference>
<dbReference type="SUPFAM" id="SSF52733">
    <property type="entry name" value="Nicotinate mononucleotide:5,6-dimethylbenzimidazole phosphoribosyltransferase (CobT)"/>
    <property type="match status" value="1"/>
</dbReference>
<reference evidence="1 2" key="1">
    <citation type="journal article" date="2014" name="Int. J. Syst. Evol. Microbiol.">
        <title>Leptospira mayottensis sp. nov., a pathogenic species of the genus Leptospira isolated from humans.</title>
        <authorList>
            <person name="Bourhy P."/>
            <person name="Collet L."/>
            <person name="Brisse S."/>
            <person name="Picardeau M."/>
        </authorList>
    </citation>
    <scope>NUCLEOTIDE SEQUENCE [LARGE SCALE GENOMIC DNA]</scope>
    <source>
        <strain evidence="1 2">200901122</strain>
    </source>
</reference>
<keyword evidence="1" id="KW-0808">Transferase</keyword>
<dbReference type="EMBL" id="AKWM02000044">
    <property type="protein sequence ID" value="EKR99828.1"/>
    <property type="molecule type" value="Genomic_DNA"/>
</dbReference>
<comment type="caution">
    <text evidence="1">The sequence shown here is derived from an EMBL/GenBank/DDBJ whole genome shotgun (WGS) entry which is preliminary data.</text>
</comment>
<proteinExistence type="predicted"/>
<dbReference type="InterPro" id="IPR036087">
    <property type="entry name" value="Nict_dMeBzImd_PRibTrfase_sf"/>
</dbReference>
<accession>A0AA87MM27</accession>
<sequence length="125" mass="14232">MEECLRKYQSSLKTPFEVLQTFGGFEIAMMIGAMIDSAKKGRIILVDGFIATSAFLIAHKMELTILKNAIFCHKSVEPGHIYLLEEWNVKPLLDFVAPTWGRNRVCDRVSDSIIRGNFLKRHGFL</sequence>
<dbReference type="PANTHER" id="PTHR43463">
    <property type="entry name" value="NICOTINATE-NUCLEOTIDE--DIMETHYLBENZIMIDAZOLE PHOSPHORIBOSYLTRANSFERASE"/>
    <property type="match status" value="1"/>
</dbReference>
<keyword evidence="1" id="KW-0328">Glycosyltransferase</keyword>
<protein>
    <submittedName>
        <fullName evidence="1">Nicotinate-nucleotide--dimethylbenzimidazole phosphoribosyltransferase</fullName>
    </submittedName>
</protein>
<dbReference type="Gene3D" id="3.40.50.10210">
    <property type="match status" value="1"/>
</dbReference>
<evidence type="ECO:0000313" key="2">
    <source>
        <dbReference type="Proteomes" id="UP000001343"/>
    </source>
</evidence>
<evidence type="ECO:0000313" key="1">
    <source>
        <dbReference type="EMBL" id="EKR99828.1"/>
    </source>
</evidence>
<organism evidence="1 2">
    <name type="scientific">Leptospira mayottensis 200901122</name>
    <dbReference type="NCBI Taxonomy" id="1193010"/>
    <lineage>
        <taxon>Bacteria</taxon>
        <taxon>Pseudomonadati</taxon>
        <taxon>Spirochaetota</taxon>
        <taxon>Spirochaetia</taxon>
        <taxon>Leptospirales</taxon>
        <taxon>Leptospiraceae</taxon>
        <taxon>Leptospira</taxon>
    </lineage>
</organism>
<name>A0AA87MM27_9LEPT</name>
<dbReference type="Proteomes" id="UP000001343">
    <property type="component" value="Unassembled WGS sequence"/>
</dbReference>
<dbReference type="PANTHER" id="PTHR43463:SF1">
    <property type="entry name" value="NICOTINATE-NUCLEOTIDE--DIMETHYLBENZIMIDAZOLE PHOSPHORIBOSYLTRANSFERASE"/>
    <property type="match status" value="1"/>
</dbReference>
<dbReference type="InterPro" id="IPR003200">
    <property type="entry name" value="Nict_dMeBzImd_PRibTrfase"/>
</dbReference>
<gene>
    <name evidence="1" type="ORF">LEP1GSC125_0193</name>
</gene>
<dbReference type="AlphaFoldDB" id="A0AA87MM27"/>